<dbReference type="PANTHER" id="PTHR11748:SF111">
    <property type="entry name" value="D-LACTATE DEHYDROGENASE, MITOCHONDRIAL-RELATED"/>
    <property type="match status" value="1"/>
</dbReference>
<evidence type="ECO:0000313" key="11">
    <source>
        <dbReference type="Proteomes" id="UP000830434"/>
    </source>
</evidence>
<dbReference type="InterPro" id="IPR006094">
    <property type="entry name" value="Oxid_FAD_bind_N"/>
</dbReference>
<dbReference type="InterPro" id="IPR016166">
    <property type="entry name" value="FAD-bd_PCMH"/>
</dbReference>
<name>A0A8U0IHC4_9EURY</name>
<gene>
    <name evidence="10" type="ORF">M0R88_14430</name>
</gene>
<dbReference type="SUPFAM" id="SSF55103">
    <property type="entry name" value="FAD-linked oxidases, C-terminal domain"/>
    <property type="match status" value="1"/>
</dbReference>
<dbReference type="InterPro" id="IPR016164">
    <property type="entry name" value="FAD-linked_Oxase-like_C"/>
</dbReference>
<reference evidence="10" key="1">
    <citation type="submission" date="2022-04" db="EMBL/GenBank/DDBJ databases">
        <title>Diverse halophilic archaea isolated from saline environments.</title>
        <authorList>
            <person name="Cui H.-L."/>
        </authorList>
    </citation>
    <scope>NUCLEOTIDE SEQUENCE</scope>
    <source>
        <strain evidence="10">XZYJT40</strain>
    </source>
</reference>
<dbReference type="SUPFAM" id="SSF56176">
    <property type="entry name" value="FAD-binding/transporter-associated domain-like"/>
    <property type="match status" value="1"/>
</dbReference>
<proteinExistence type="inferred from homology"/>
<keyword evidence="6" id="KW-0560">Oxidoreductase</keyword>
<organism evidence="10 11">
    <name type="scientific">Halorussus gelatinilyticus</name>
    <dbReference type="NCBI Taxonomy" id="2937524"/>
    <lineage>
        <taxon>Archaea</taxon>
        <taxon>Methanobacteriati</taxon>
        <taxon>Methanobacteriota</taxon>
        <taxon>Stenosarchaea group</taxon>
        <taxon>Halobacteria</taxon>
        <taxon>Halobacteriales</taxon>
        <taxon>Haladaptataceae</taxon>
        <taxon>Halorussus</taxon>
    </lineage>
</organism>
<dbReference type="Gene3D" id="3.30.465.10">
    <property type="match status" value="1"/>
</dbReference>
<accession>A0A8U0IHC4</accession>
<keyword evidence="4" id="KW-0274">FAD</keyword>
<feature type="region of interest" description="Disordered" evidence="8">
    <location>
        <begin position="449"/>
        <end position="473"/>
    </location>
</feature>
<dbReference type="GO" id="GO:0004458">
    <property type="term" value="F:D-lactate dehydrogenase (cytochrome) activity"/>
    <property type="evidence" value="ECO:0007669"/>
    <property type="project" value="UniProtKB-EC"/>
</dbReference>
<dbReference type="GO" id="GO:1903457">
    <property type="term" value="P:lactate catabolic process"/>
    <property type="evidence" value="ECO:0007669"/>
    <property type="project" value="TreeGrafter"/>
</dbReference>
<dbReference type="Pfam" id="PF01565">
    <property type="entry name" value="FAD_binding_4"/>
    <property type="match status" value="1"/>
</dbReference>
<dbReference type="GO" id="GO:0008720">
    <property type="term" value="F:D-lactate dehydrogenase (NAD+) activity"/>
    <property type="evidence" value="ECO:0007669"/>
    <property type="project" value="TreeGrafter"/>
</dbReference>
<dbReference type="EC" id="1.1.2.4" evidence="7"/>
<dbReference type="InterPro" id="IPR036318">
    <property type="entry name" value="FAD-bd_PCMH-like_sf"/>
</dbReference>
<keyword evidence="3" id="KW-0285">Flavoprotein</keyword>
<evidence type="ECO:0000256" key="2">
    <source>
        <dbReference type="ARBA" id="ARBA00008000"/>
    </source>
</evidence>
<dbReference type="KEGG" id="haxz:M0R88_14430"/>
<dbReference type="GeneID" id="72191075"/>
<evidence type="ECO:0000256" key="6">
    <source>
        <dbReference type="ARBA" id="ARBA00023002"/>
    </source>
</evidence>
<dbReference type="RefSeq" id="WP_248654194.1">
    <property type="nucleotide sequence ID" value="NZ_CP096658.1"/>
</dbReference>
<evidence type="ECO:0000256" key="7">
    <source>
        <dbReference type="ARBA" id="ARBA00038897"/>
    </source>
</evidence>
<dbReference type="Pfam" id="PF02913">
    <property type="entry name" value="FAD-oxidase_C"/>
    <property type="match status" value="1"/>
</dbReference>
<evidence type="ECO:0000256" key="4">
    <source>
        <dbReference type="ARBA" id="ARBA00022827"/>
    </source>
</evidence>
<evidence type="ECO:0000256" key="5">
    <source>
        <dbReference type="ARBA" id="ARBA00022946"/>
    </source>
</evidence>
<dbReference type="GO" id="GO:0071949">
    <property type="term" value="F:FAD binding"/>
    <property type="evidence" value="ECO:0007669"/>
    <property type="project" value="InterPro"/>
</dbReference>
<keyword evidence="11" id="KW-1185">Reference proteome</keyword>
<dbReference type="PROSITE" id="PS51387">
    <property type="entry name" value="FAD_PCMH"/>
    <property type="match status" value="1"/>
</dbReference>
<dbReference type="Proteomes" id="UP000830434">
    <property type="component" value="Chromosome"/>
</dbReference>
<dbReference type="FunFam" id="3.30.70.2740:FF:000001">
    <property type="entry name" value="D-lactate dehydrogenase mitochondrial"/>
    <property type="match status" value="1"/>
</dbReference>
<dbReference type="InterPro" id="IPR016169">
    <property type="entry name" value="FAD-bd_PCMH_sub2"/>
</dbReference>
<protein>
    <recommendedName>
        <fullName evidence="7">D-lactate dehydrogenase (cytochrome)</fullName>
        <ecNumber evidence="7">1.1.2.4</ecNumber>
    </recommendedName>
</protein>
<evidence type="ECO:0000259" key="9">
    <source>
        <dbReference type="PROSITE" id="PS51387"/>
    </source>
</evidence>
<feature type="domain" description="FAD-binding PCMH-type" evidence="9">
    <location>
        <begin position="38"/>
        <end position="217"/>
    </location>
</feature>
<feature type="compositionally biased region" description="Basic and acidic residues" evidence="8">
    <location>
        <begin position="463"/>
        <end position="473"/>
    </location>
</feature>
<evidence type="ECO:0000256" key="3">
    <source>
        <dbReference type="ARBA" id="ARBA00022630"/>
    </source>
</evidence>
<evidence type="ECO:0000256" key="8">
    <source>
        <dbReference type="SAM" id="MobiDB-lite"/>
    </source>
</evidence>
<evidence type="ECO:0000313" key="10">
    <source>
        <dbReference type="EMBL" id="UPV99703.1"/>
    </source>
</evidence>
<dbReference type="InterPro" id="IPR004113">
    <property type="entry name" value="FAD-bd_oxidored_4_C"/>
</dbReference>
<dbReference type="FunFam" id="1.10.45.10:FF:000001">
    <property type="entry name" value="D-lactate dehydrogenase mitochondrial"/>
    <property type="match status" value="1"/>
</dbReference>
<dbReference type="EMBL" id="CP096658">
    <property type="protein sequence ID" value="UPV99703.1"/>
    <property type="molecule type" value="Genomic_DNA"/>
</dbReference>
<keyword evidence="5" id="KW-0809">Transit peptide</keyword>
<comment type="cofactor">
    <cofactor evidence="1">
        <name>FAD</name>
        <dbReference type="ChEBI" id="CHEBI:57692"/>
    </cofactor>
</comment>
<dbReference type="Gene3D" id="1.10.45.10">
    <property type="entry name" value="Vanillyl-alcohol Oxidase, Chain A, domain 4"/>
    <property type="match status" value="1"/>
</dbReference>
<dbReference type="Gene3D" id="3.30.70.2740">
    <property type="match status" value="1"/>
</dbReference>
<dbReference type="AlphaFoldDB" id="A0A8U0IHC4"/>
<dbReference type="InterPro" id="IPR016171">
    <property type="entry name" value="Vanillyl_alc_oxidase_C-sub2"/>
</dbReference>
<dbReference type="PANTHER" id="PTHR11748">
    <property type="entry name" value="D-LACTATE DEHYDROGENASE"/>
    <property type="match status" value="1"/>
</dbReference>
<comment type="similarity">
    <text evidence="2">Belongs to the FAD-binding oxidoreductase/transferase type 4 family.</text>
</comment>
<evidence type="ECO:0000256" key="1">
    <source>
        <dbReference type="ARBA" id="ARBA00001974"/>
    </source>
</evidence>
<sequence length="473" mass="50727">MTHDCSFLADLALSGEVSFGDSVRESHAADFGAEERGEGVTPDAVVWPESTDDVATVLPAADERGVPVTPYAAGTSLEGNAVPAHRGISLDLSRMDAVLDVRPDDFQIDVEPGILGAQVDEAVASEGLFFPPLPSSGDISTVGGMIANDASGMKTVKYGEVADWVLALEVVLADGSVVETGSRAAKTSSGYNLTDLFVGSEGTLGVVTRATLELAGRPEQIRGARALFPSLDDAAEAVFDAVRSGADVATIELVDEDSARMANAYTGTDLPDVPMVFLEFHANHGVEREIEFCEGLFADHDCRRFETADEDAMDDLWRAREELAYAVQLWDPDLTALHPGDVTVPISDYPEMVRFVKSQAADRDLLVPCFGHAGDGNLHYSVLVDEDDDAEVERAHDLYEATVEKAIDLGGTATGEHGIGLGKREFLESEHGPETVEAMRRLKRAFDPRDTLNPGKMFPETAEGERVRLGESD</sequence>